<feature type="compositionally biased region" description="Basic and acidic residues" evidence="2">
    <location>
        <begin position="1"/>
        <end position="12"/>
    </location>
</feature>
<accession>A0AAD8H5G2</accession>
<keyword evidence="1" id="KW-0175">Coiled coil</keyword>
<name>A0AAD8H5G2_9APIA</name>
<proteinExistence type="predicted"/>
<evidence type="ECO:0000256" key="1">
    <source>
        <dbReference type="SAM" id="Coils"/>
    </source>
</evidence>
<comment type="caution">
    <text evidence="3">The sequence shown here is derived from an EMBL/GenBank/DDBJ whole genome shotgun (WGS) entry which is preliminary data.</text>
</comment>
<evidence type="ECO:0000256" key="2">
    <source>
        <dbReference type="SAM" id="MobiDB-lite"/>
    </source>
</evidence>
<reference evidence="3" key="1">
    <citation type="submission" date="2023-02" db="EMBL/GenBank/DDBJ databases">
        <title>Genome of toxic invasive species Heracleum sosnowskyi carries increased number of genes despite the absence of recent whole-genome duplications.</title>
        <authorList>
            <person name="Schelkunov M."/>
            <person name="Shtratnikova V."/>
            <person name="Makarenko M."/>
            <person name="Klepikova A."/>
            <person name="Omelchenko D."/>
            <person name="Novikova G."/>
            <person name="Obukhova E."/>
            <person name="Bogdanov V."/>
            <person name="Penin A."/>
            <person name="Logacheva M."/>
        </authorList>
    </citation>
    <scope>NUCLEOTIDE SEQUENCE</scope>
    <source>
        <strain evidence="3">Hsosn_3</strain>
        <tissue evidence="3">Leaf</tissue>
    </source>
</reference>
<dbReference type="EMBL" id="JAUIZM010000010">
    <property type="protein sequence ID" value="KAK1360088.1"/>
    <property type="molecule type" value="Genomic_DNA"/>
</dbReference>
<feature type="coiled-coil region" evidence="1">
    <location>
        <begin position="125"/>
        <end position="159"/>
    </location>
</feature>
<sequence length="201" mass="22811">MINSSDSERESSNEEDLELIYETSSDSSEESLSPNNNNCQCNEINYWKSIVEMNGLNVLTADQDKALKVIEALTDPDLKRKMIETLIENSIVKKESPLIMEALYQLSEVLSRFQQSNTKETLVSINDLRSEVNLLKSEISQIKKNNEKLSQRITLLETKSPSKVEDNKEIIGTSKPDNNDYLNLLDQVTSQKMVCENNSSN</sequence>
<organism evidence="3 4">
    <name type="scientific">Heracleum sosnowskyi</name>
    <dbReference type="NCBI Taxonomy" id="360622"/>
    <lineage>
        <taxon>Eukaryota</taxon>
        <taxon>Viridiplantae</taxon>
        <taxon>Streptophyta</taxon>
        <taxon>Embryophyta</taxon>
        <taxon>Tracheophyta</taxon>
        <taxon>Spermatophyta</taxon>
        <taxon>Magnoliopsida</taxon>
        <taxon>eudicotyledons</taxon>
        <taxon>Gunneridae</taxon>
        <taxon>Pentapetalae</taxon>
        <taxon>asterids</taxon>
        <taxon>campanulids</taxon>
        <taxon>Apiales</taxon>
        <taxon>Apiaceae</taxon>
        <taxon>Apioideae</taxon>
        <taxon>apioid superclade</taxon>
        <taxon>Tordylieae</taxon>
        <taxon>Tordyliinae</taxon>
        <taxon>Heracleum</taxon>
    </lineage>
</organism>
<evidence type="ECO:0000313" key="4">
    <source>
        <dbReference type="Proteomes" id="UP001237642"/>
    </source>
</evidence>
<dbReference type="AlphaFoldDB" id="A0AAD8H5G2"/>
<reference evidence="3" key="2">
    <citation type="submission" date="2023-05" db="EMBL/GenBank/DDBJ databases">
        <authorList>
            <person name="Schelkunov M.I."/>
        </authorList>
    </citation>
    <scope>NUCLEOTIDE SEQUENCE</scope>
    <source>
        <strain evidence="3">Hsosn_3</strain>
        <tissue evidence="3">Leaf</tissue>
    </source>
</reference>
<protein>
    <submittedName>
        <fullName evidence="3">Uncharacterized protein</fullName>
    </submittedName>
</protein>
<gene>
    <name evidence="3" type="ORF">POM88_044562</name>
</gene>
<feature type="region of interest" description="Disordered" evidence="2">
    <location>
        <begin position="1"/>
        <end position="36"/>
    </location>
</feature>
<evidence type="ECO:0000313" key="3">
    <source>
        <dbReference type="EMBL" id="KAK1360088.1"/>
    </source>
</evidence>
<dbReference type="Proteomes" id="UP001237642">
    <property type="component" value="Unassembled WGS sequence"/>
</dbReference>
<keyword evidence="4" id="KW-1185">Reference proteome</keyword>
<feature type="compositionally biased region" description="Low complexity" evidence="2">
    <location>
        <begin position="22"/>
        <end position="36"/>
    </location>
</feature>